<comment type="caution">
    <text evidence="12">The sequence shown here is derived from an EMBL/GenBank/DDBJ whole genome shotgun (WGS) entry which is preliminary data.</text>
</comment>
<accession>A0A1Y1ZAS9</accession>
<evidence type="ECO:0000256" key="3">
    <source>
        <dbReference type="ARBA" id="ARBA00022679"/>
    </source>
</evidence>
<dbReference type="EMBL" id="MCOG01000431">
    <property type="protein sequence ID" value="ORY07423.1"/>
    <property type="molecule type" value="Genomic_DNA"/>
</dbReference>
<proteinExistence type="inferred from homology"/>
<gene>
    <name evidence="12" type="ORF">LY90DRAFT_323401</name>
</gene>
<dbReference type="Gene3D" id="3.40.50.1220">
    <property type="entry name" value="TPP-binding domain"/>
    <property type="match status" value="1"/>
</dbReference>
<feature type="binding site" evidence="9 10">
    <location>
        <position position="138"/>
    </location>
    <ligand>
        <name>Zn(2+)</name>
        <dbReference type="ChEBI" id="CHEBI:29105"/>
    </ligand>
</feature>
<reference evidence="12 13" key="1">
    <citation type="submission" date="2016-08" db="EMBL/GenBank/DDBJ databases">
        <title>A Parts List for Fungal Cellulosomes Revealed by Comparative Genomics.</title>
        <authorList>
            <consortium name="DOE Joint Genome Institute"/>
            <person name="Haitjema C.H."/>
            <person name="Gilmore S.P."/>
            <person name="Henske J.K."/>
            <person name="Solomon K.V."/>
            <person name="De Groot R."/>
            <person name="Kuo A."/>
            <person name="Mondo S.J."/>
            <person name="Salamov A.A."/>
            <person name="Labutti K."/>
            <person name="Zhao Z."/>
            <person name="Chiniquy J."/>
            <person name="Barry K."/>
            <person name="Brewer H.M."/>
            <person name="Purvine S.O."/>
            <person name="Wright A.T."/>
            <person name="Boxma B."/>
            <person name="Van Alen T."/>
            <person name="Hackstein J.H."/>
            <person name="Baker S.E."/>
            <person name="Grigoriev I.V."/>
            <person name="O'Malley M.A."/>
        </authorList>
    </citation>
    <scope>NUCLEOTIDE SEQUENCE [LARGE SCALE GENOMIC DNA]</scope>
    <source>
        <strain evidence="12 13">G1</strain>
    </source>
</reference>
<keyword evidence="4 9" id="KW-0479">Metal-binding</keyword>
<evidence type="ECO:0000256" key="4">
    <source>
        <dbReference type="ARBA" id="ARBA00022723"/>
    </source>
</evidence>
<feature type="active site" description="Proton acceptor" evidence="7 10">
    <location>
        <position position="130"/>
    </location>
</feature>
<feature type="binding site" evidence="8">
    <location>
        <begin position="110"/>
        <end position="113"/>
    </location>
    <ligand>
        <name>NAD(+)</name>
        <dbReference type="ChEBI" id="CHEBI:57540"/>
    </ligand>
</feature>
<dbReference type="GO" id="GO:0017136">
    <property type="term" value="F:histone deacetylase activity, NAD-dependent"/>
    <property type="evidence" value="ECO:0007669"/>
    <property type="project" value="InterPro"/>
</dbReference>
<feature type="binding site" evidence="9 10">
    <location>
        <position position="147"/>
    </location>
    <ligand>
        <name>Zn(2+)</name>
        <dbReference type="ChEBI" id="CHEBI:29105"/>
    </ligand>
</feature>
<keyword evidence="3" id="KW-0808">Transferase</keyword>
<feature type="binding site" evidence="8">
    <location>
        <begin position="28"/>
        <end position="32"/>
    </location>
    <ligand>
        <name>NAD(+)</name>
        <dbReference type="ChEBI" id="CHEBI:57540"/>
    </ligand>
</feature>
<dbReference type="Gene3D" id="3.30.1600.10">
    <property type="entry name" value="SIR2/SIRT2 'Small Domain"/>
    <property type="match status" value="1"/>
</dbReference>
<evidence type="ECO:0000259" key="11">
    <source>
        <dbReference type="PROSITE" id="PS50305"/>
    </source>
</evidence>
<dbReference type="STRING" id="1754190.A0A1Y1ZAS9"/>
<evidence type="ECO:0000256" key="1">
    <source>
        <dbReference type="ARBA" id="ARBA00006924"/>
    </source>
</evidence>
<keyword evidence="13" id="KW-1185">Reference proteome</keyword>
<evidence type="ECO:0000313" key="12">
    <source>
        <dbReference type="EMBL" id="ORY07423.1"/>
    </source>
</evidence>
<dbReference type="InterPro" id="IPR026590">
    <property type="entry name" value="Ssirtuin_cat_dom"/>
</dbReference>
<feature type="non-terminal residue" evidence="12">
    <location>
        <position position="1"/>
    </location>
</feature>
<evidence type="ECO:0000256" key="6">
    <source>
        <dbReference type="ARBA" id="ARBA00023027"/>
    </source>
</evidence>
<comment type="similarity">
    <text evidence="1">Belongs to the sirtuin family. Class I subfamily.</text>
</comment>
<sequence length="285" mass="32245">ILKEPTLKGVADYIKSGKARNIIILSGAGISTNAGIPDFRSPKTGLYSNLQKYNLPYPEAIFTLEYFKINPEPFYHMARQFYPGYYKPTITHYFIKELQNRKWLLRDYTQNIDALERICGLSDDKIVEAHGSFNSAYCVGTKDQPGCKKTYDYKWLYARLFPTKTKFVIPRCERCGGLVKPAISFFGEPVPDKVSECAKEDFPKCDLLIIMGTSLKVEPLSRLATEIAPTVPRLLINKTMVNGFEGGERKSLNRDVAALGNCDETCLKLAGYLGFKTKLLQTYEK</sequence>
<evidence type="ECO:0000256" key="7">
    <source>
        <dbReference type="PIRSR" id="PIRSR037938-1"/>
    </source>
</evidence>
<dbReference type="InterPro" id="IPR050134">
    <property type="entry name" value="NAD-dep_sirtuin_deacylases"/>
</dbReference>
<organism evidence="12 13">
    <name type="scientific">Neocallimastix californiae</name>
    <dbReference type="NCBI Taxonomy" id="1754190"/>
    <lineage>
        <taxon>Eukaryota</taxon>
        <taxon>Fungi</taxon>
        <taxon>Fungi incertae sedis</taxon>
        <taxon>Chytridiomycota</taxon>
        <taxon>Chytridiomycota incertae sedis</taxon>
        <taxon>Neocallimastigomycetes</taxon>
        <taxon>Neocallimastigales</taxon>
        <taxon>Neocallimastigaceae</taxon>
        <taxon>Neocallimastix</taxon>
    </lineage>
</organism>
<evidence type="ECO:0000256" key="5">
    <source>
        <dbReference type="ARBA" id="ARBA00022833"/>
    </source>
</evidence>
<keyword evidence="5 9" id="KW-0862">Zinc</keyword>
<dbReference type="GO" id="GO:0070403">
    <property type="term" value="F:NAD+ binding"/>
    <property type="evidence" value="ECO:0007669"/>
    <property type="project" value="InterPro"/>
</dbReference>
<keyword evidence="6 8" id="KW-0520">NAD</keyword>
<evidence type="ECO:0000256" key="9">
    <source>
        <dbReference type="PIRSR" id="PIRSR037938-3"/>
    </source>
</evidence>
<dbReference type="InterPro" id="IPR017328">
    <property type="entry name" value="Sirtuin_class_I"/>
</dbReference>
<feature type="non-terminal residue" evidence="12">
    <location>
        <position position="285"/>
    </location>
</feature>
<dbReference type="PANTHER" id="PTHR11085:SF6">
    <property type="entry name" value="NAD-DEPENDENT PROTEIN DEACETYLASE SIRTUIN-2"/>
    <property type="match status" value="1"/>
</dbReference>
<name>A0A1Y1ZAS9_9FUNG</name>
<feature type="domain" description="Deacetylase sirtuin-type" evidence="11">
    <location>
        <begin position="1"/>
        <end position="276"/>
    </location>
</feature>
<feature type="binding site" evidence="9 10">
    <location>
        <position position="175"/>
    </location>
    <ligand>
        <name>Zn(2+)</name>
        <dbReference type="ChEBI" id="CHEBI:29105"/>
    </ligand>
</feature>
<comment type="cofactor">
    <cofactor evidence="9">
        <name>Zn(2+)</name>
        <dbReference type="ChEBI" id="CHEBI:29105"/>
    </cofactor>
    <text evidence="9">Binds 1 zinc ion per subunit.</text>
</comment>
<dbReference type="Proteomes" id="UP000193920">
    <property type="component" value="Unassembled WGS sequence"/>
</dbReference>
<evidence type="ECO:0000313" key="13">
    <source>
        <dbReference type="Proteomes" id="UP000193920"/>
    </source>
</evidence>
<feature type="binding site" evidence="9 10">
    <location>
        <position position="172"/>
    </location>
    <ligand>
        <name>Zn(2+)</name>
        <dbReference type="ChEBI" id="CHEBI:29105"/>
    </ligand>
</feature>
<evidence type="ECO:0000256" key="2">
    <source>
        <dbReference type="ARBA" id="ARBA00012928"/>
    </source>
</evidence>
<dbReference type="AlphaFoldDB" id="A0A1Y1ZAS9"/>
<protein>
    <recommendedName>
        <fullName evidence="2">protein acetyllysine N-acetyltransferase</fullName>
        <ecNumber evidence="2">2.3.1.286</ecNumber>
    </recommendedName>
</protein>
<dbReference type="InterPro" id="IPR026591">
    <property type="entry name" value="Sirtuin_cat_small_dom_sf"/>
</dbReference>
<dbReference type="InterPro" id="IPR003000">
    <property type="entry name" value="Sirtuin"/>
</dbReference>
<dbReference type="EC" id="2.3.1.286" evidence="2"/>
<dbReference type="PANTHER" id="PTHR11085">
    <property type="entry name" value="NAD-DEPENDENT PROTEIN DEACYLASE SIRTUIN-5, MITOCHONDRIAL-RELATED"/>
    <property type="match status" value="1"/>
</dbReference>
<evidence type="ECO:0000256" key="8">
    <source>
        <dbReference type="PIRSR" id="PIRSR037938-2"/>
    </source>
</evidence>
<dbReference type="OrthoDB" id="420264at2759"/>
<dbReference type="GO" id="GO:0005634">
    <property type="term" value="C:nucleus"/>
    <property type="evidence" value="ECO:0007669"/>
    <property type="project" value="TreeGrafter"/>
</dbReference>
<dbReference type="PROSITE" id="PS50305">
    <property type="entry name" value="SIRTUIN"/>
    <property type="match status" value="1"/>
</dbReference>
<dbReference type="PIRSF" id="PIRSF037938">
    <property type="entry name" value="SIR2_euk"/>
    <property type="match status" value="1"/>
</dbReference>
<dbReference type="Pfam" id="PF02146">
    <property type="entry name" value="SIR2"/>
    <property type="match status" value="1"/>
</dbReference>
<feature type="binding site" evidence="8">
    <location>
        <position position="262"/>
    </location>
    <ligand>
        <name>NAD(+)</name>
        <dbReference type="ChEBI" id="CHEBI:57540"/>
    </ligand>
</feature>
<evidence type="ECO:0000256" key="10">
    <source>
        <dbReference type="PROSITE-ProRule" id="PRU00236"/>
    </source>
</evidence>
<feature type="binding site" evidence="8">
    <location>
        <begin position="213"/>
        <end position="214"/>
    </location>
    <ligand>
        <name>NAD(+)</name>
        <dbReference type="ChEBI" id="CHEBI:57540"/>
    </ligand>
</feature>
<dbReference type="SUPFAM" id="SSF52467">
    <property type="entry name" value="DHS-like NAD/FAD-binding domain"/>
    <property type="match status" value="1"/>
</dbReference>
<feature type="binding site" evidence="8">
    <location>
        <begin position="38"/>
        <end position="40"/>
    </location>
    <ligand>
        <name>NAD(+)</name>
        <dbReference type="ChEBI" id="CHEBI:57540"/>
    </ligand>
</feature>
<dbReference type="GO" id="GO:0046872">
    <property type="term" value="F:metal ion binding"/>
    <property type="evidence" value="ECO:0007669"/>
    <property type="project" value="UniProtKB-KW"/>
</dbReference>
<dbReference type="InterPro" id="IPR029035">
    <property type="entry name" value="DHS-like_NAD/FAD-binding_dom"/>
</dbReference>